<dbReference type="GO" id="GO:0004252">
    <property type="term" value="F:serine-type endopeptidase activity"/>
    <property type="evidence" value="ECO:0007669"/>
    <property type="project" value="InterPro"/>
</dbReference>
<dbReference type="EMBL" id="CP076361">
    <property type="protein sequence ID" value="QWK91973.1"/>
    <property type="molecule type" value="Genomic_DNA"/>
</dbReference>
<protein>
    <submittedName>
        <fullName evidence="2">Subtilisin</fullName>
    </submittedName>
</protein>
<dbReference type="KEGG" id="gfu:KM031_08480"/>
<proteinExistence type="inferred from homology"/>
<organism evidence="2 3">
    <name type="scientific">Gemmobacter fulvus</name>
    <dbReference type="NCBI Taxonomy" id="2840474"/>
    <lineage>
        <taxon>Bacteria</taxon>
        <taxon>Pseudomonadati</taxon>
        <taxon>Pseudomonadota</taxon>
        <taxon>Alphaproteobacteria</taxon>
        <taxon>Rhodobacterales</taxon>
        <taxon>Paracoccaceae</taxon>
        <taxon>Gemmobacter</taxon>
    </lineage>
</organism>
<gene>
    <name evidence="2" type="ORF">KM031_08480</name>
</gene>
<evidence type="ECO:0000256" key="1">
    <source>
        <dbReference type="PROSITE-ProRule" id="PRU01240"/>
    </source>
</evidence>
<evidence type="ECO:0000313" key="2">
    <source>
        <dbReference type="EMBL" id="QWK91973.1"/>
    </source>
</evidence>
<dbReference type="Proteomes" id="UP000679352">
    <property type="component" value="Chromosome"/>
</dbReference>
<comment type="caution">
    <text evidence="1">Lacks conserved residue(s) required for the propagation of feature annotation.</text>
</comment>
<sequence length="221" mass="22576">MAPRIGVIDSGGPAEDLPGGRAFLPDGTSVAPVPDRLGHGTAVAQVLRRAWPSVQLVHAQVFLDRPVTSSAQVAAAVSWLGDPRRSGGQADIICLSLGLAVDRAPLRRACIAALEQGVLLVAASPARGEPCFPAAYPGVIAATGDARCDWDQVSVLPGGVFGAWCGSPERGHSGQGGASMATARVAGLLAVMLASGHIGPASAWLRARASFHGVERRVAQE</sequence>
<accession>A0A975S3D1</accession>
<dbReference type="PROSITE" id="PS51892">
    <property type="entry name" value="SUBTILASE"/>
    <property type="match status" value="1"/>
</dbReference>
<comment type="similarity">
    <text evidence="1">Belongs to the peptidase S8 family.</text>
</comment>
<dbReference type="Gene3D" id="3.40.50.200">
    <property type="entry name" value="Peptidase S8/S53 domain"/>
    <property type="match status" value="1"/>
</dbReference>
<name>A0A975S3D1_9RHOB</name>
<evidence type="ECO:0000313" key="3">
    <source>
        <dbReference type="Proteomes" id="UP000679352"/>
    </source>
</evidence>
<keyword evidence="3" id="KW-1185">Reference proteome</keyword>
<dbReference type="AlphaFoldDB" id="A0A975S3D1"/>
<reference evidence="2" key="1">
    <citation type="submission" date="2021-06" db="EMBL/GenBank/DDBJ databases">
        <title>Direct submission.</title>
        <authorList>
            <person name="Lee C.-S."/>
            <person name="Jin L."/>
        </authorList>
    </citation>
    <scope>NUCLEOTIDE SEQUENCE</scope>
    <source>
        <strain evidence="2">Con5</strain>
    </source>
</reference>
<dbReference type="SUPFAM" id="SSF52743">
    <property type="entry name" value="Subtilisin-like"/>
    <property type="match status" value="1"/>
</dbReference>
<dbReference type="GO" id="GO:0006508">
    <property type="term" value="P:proteolysis"/>
    <property type="evidence" value="ECO:0007669"/>
    <property type="project" value="InterPro"/>
</dbReference>
<dbReference type="InterPro" id="IPR036852">
    <property type="entry name" value="Peptidase_S8/S53_dom_sf"/>
</dbReference>